<feature type="transmembrane region" description="Helical" evidence="2">
    <location>
        <begin position="324"/>
        <end position="351"/>
    </location>
</feature>
<dbReference type="EMBL" id="KK583296">
    <property type="protein sequence ID" value="KDO21065.1"/>
    <property type="molecule type" value="Genomic_DNA"/>
</dbReference>
<evidence type="ECO:0008006" key="5">
    <source>
        <dbReference type="Google" id="ProtNLM"/>
    </source>
</evidence>
<feature type="region of interest" description="Disordered" evidence="1">
    <location>
        <begin position="484"/>
        <end position="520"/>
    </location>
</feature>
<organism evidence="3 4">
    <name type="scientific">Saprolegnia parasitica (strain CBS 223.65)</name>
    <dbReference type="NCBI Taxonomy" id="695850"/>
    <lineage>
        <taxon>Eukaryota</taxon>
        <taxon>Sar</taxon>
        <taxon>Stramenopiles</taxon>
        <taxon>Oomycota</taxon>
        <taxon>Saprolegniomycetes</taxon>
        <taxon>Saprolegniales</taxon>
        <taxon>Saprolegniaceae</taxon>
        <taxon>Saprolegnia</taxon>
    </lineage>
</organism>
<feature type="transmembrane region" description="Helical" evidence="2">
    <location>
        <begin position="422"/>
        <end position="442"/>
    </location>
</feature>
<gene>
    <name evidence="3" type="ORF">SPRG_13858</name>
</gene>
<feature type="transmembrane region" description="Helical" evidence="2">
    <location>
        <begin position="55"/>
        <end position="81"/>
    </location>
</feature>
<dbReference type="Proteomes" id="UP000030745">
    <property type="component" value="Unassembled WGS sequence"/>
</dbReference>
<feature type="transmembrane region" description="Helical" evidence="2">
    <location>
        <begin position="87"/>
        <end position="104"/>
    </location>
</feature>
<dbReference type="RefSeq" id="XP_012208244.1">
    <property type="nucleotide sequence ID" value="XM_012352854.1"/>
</dbReference>
<evidence type="ECO:0000313" key="4">
    <source>
        <dbReference type="Proteomes" id="UP000030745"/>
    </source>
</evidence>
<sequence>MIVGGLCRRLAQQLWLALLTLCALLSLPCSMLRWLRHDHSHRLRRQDWYFIAWRFTFPVLTLLLVVTLSCVGHLAGVLGYAAAAGSVWYYCNLLVIAMPFALVYRYPLFSARLKALFWNGLAVFSVFNSLIECFVLTEGKRHSATHSISIGQSKLSWLMGNTMFGIVGLVGVPFCFAIQPRTIRIEVESDDARPEAQTSLPTSSSSTSVVSSTYYPHDLLLPLHLDSQDDDDDATMAPTPTTAISNRLLYAAGASILVCFFAMICSNFPSQARTPASSLDMYWWPLYALSPCLVGYFLYHVFLMPAPLTRASEAINVSDTQYDFNYLVMFTTVLVHVPVFVGHLCLTLFAVVAATHKDDGGTLKFLVSCLFLVVMQGYLFMLTRVVQTLSEPYAYPSLLYSAQLYYYLFWYLMVGSDTPIDMLYVAMLVINNLHVVFANTGVYTDVTQLSVHCLHPKLQCLSMCLGSSVAICFRAAKSSVKTDDDGMTVPHLPPSPAAARQRRTCFPEPPKAKDDDDNTTTVTGPQLHQLYFLMKLAEQDMMADTSALVLVPSILSWLSMVETPEEAATHGPPPLLNMWLRCLIMFFGRLGGSFLAREIFAYKMQKMPASQQTGRDRIRIQRIMLADFYRQFWYLAAVTTVCAFACFDKAGWPARYTFYTTT</sequence>
<feature type="transmembrane region" description="Helical" evidence="2">
    <location>
        <begin position="363"/>
        <end position="381"/>
    </location>
</feature>
<dbReference type="VEuPathDB" id="FungiDB:SPRG_13858"/>
<dbReference type="OMA" id="MPARLWI"/>
<feature type="transmembrane region" description="Helical" evidence="2">
    <location>
        <begin position="157"/>
        <end position="178"/>
    </location>
</feature>
<proteinExistence type="predicted"/>
<keyword evidence="2" id="KW-0472">Membrane</keyword>
<feature type="region of interest" description="Disordered" evidence="1">
    <location>
        <begin position="190"/>
        <end position="209"/>
    </location>
</feature>
<feature type="transmembrane region" description="Helical" evidence="2">
    <location>
        <begin position="248"/>
        <end position="269"/>
    </location>
</feature>
<protein>
    <recommendedName>
        <fullName evidence="5">Transmembrane protein</fullName>
    </recommendedName>
</protein>
<feature type="transmembrane region" description="Helical" evidence="2">
    <location>
        <begin position="14"/>
        <end position="35"/>
    </location>
</feature>
<accession>A0A067BW42</accession>
<keyword evidence="2" id="KW-0812">Transmembrane</keyword>
<feature type="transmembrane region" description="Helical" evidence="2">
    <location>
        <begin position="116"/>
        <end position="137"/>
    </location>
</feature>
<feature type="transmembrane region" description="Helical" evidence="2">
    <location>
        <begin position="632"/>
        <end position="652"/>
    </location>
</feature>
<feature type="transmembrane region" description="Helical" evidence="2">
    <location>
        <begin position="281"/>
        <end position="303"/>
    </location>
</feature>
<evidence type="ECO:0000313" key="3">
    <source>
        <dbReference type="EMBL" id="KDO21065.1"/>
    </source>
</evidence>
<keyword evidence="4" id="KW-1185">Reference proteome</keyword>
<name>A0A067BW42_SAPPC</name>
<dbReference type="OrthoDB" id="70949at2759"/>
<dbReference type="GeneID" id="24135701"/>
<evidence type="ECO:0000256" key="2">
    <source>
        <dbReference type="SAM" id="Phobius"/>
    </source>
</evidence>
<dbReference type="AlphaFoldDB" id="A0A067BW42"/>
<keyword evidence="2" id="KW-1133">Transmembrane helix</keyword>
<reference evidence="3 4" key="1">
    <citation type="journal article" date="2013" name="PLoS Genet.">
        <title>Distinctive expansion of potential virulence genes in the genome of the oomycete fish pathogen Saprolegnia parasitica.</title>
        <authorList>
            <person name="Jiang R.H."/>
            <person name="de Bruijn I."/>
            <person name="Haas B.J."/>
            <person name="Belmonte R."/>
            <person name="Lobach L."/>
            <person name="Christie J."/>
            <person name="van den Ackerveken G."/>
            <person name="Bottin A."/>
            <person name="Bulone V."/>
            <person name="Diaz-Moreno S.M."/>
            <person name="Dumas B."/>
            <person name="Fan L."/>
            <person name="Gaulin E."/>
            <person name="Govers F."/>
            <person name="Grenville-Briggs L.J."/>
            <person name="Horner N.R."/>
            <person name="Levin J.Z."/>
            <person name="Mammella M."/>
            <person name="Meijer H.J."/>
            <person name="Morris P."/>
            <person name="Nusbaum C."/>
            <person name="Oome S."/>
            <person name="Phillips A.J."/>
            <person name="van Rooyen D."/>
            <person name="Rzeszutek E."/>
            <person name="Saraiva M."/>
            <person name="Secombes C.J."/>
            <person name="Seidl M.F."/>
            <person name="Snel B."/>
            <person name="Stassen J.H."/>
            <person name="Sykes S."/>
            <person name="Tripathy S."/>
            <person name="van den Berg H."/>
            <person name="Vega-Arreguin J.C."/>
            <person name="Wawra S."/>
            <person name="Young S.K."/>
            <person name="Zeng Q."/>
            <person name="Dieguez-Uribeondo J."/>
            <person name="Russ C."/>
            <person name="Tyler B.M."/>
            <person name="van West P."/>
        </authorList>
    </citation>
    <scope>NUCLEOTIDE SEQUENCE [LARGE SCALE GENOMIC DNA]</scope>
    <source>
        <strain evidence="3 4">CBS 223.65</strain>
    </source>
</reference>
<feature type="transmembrane region" description="Helical" evidence="2">
    <location>
        <begin position="393"/>
        <end position="410"/>
    </location>
</feature>
<dbReference type="KEGG" id="spar:SPRG_13858"/>
<evidence type="ECO:0000256" key="1">
    <source>
        <dbReference type="SAM" id="MobiDB-lite"/>
    </source>
</evidence>